<proteinExistence type="predicted"/>
<keyword evidence="1" id="KW-0732">Signal</keyword>
<dbReference type="AlphaFoldDB" id="B4SQN7"/>
<dbReference type="HOGENOM" id="CLU_2902397_0_0_6"/>
<feature type="signal peptide" evidence="1">
    <location>
        <begin position="1"/>
        <end position="28"/>
    </location>
</feature>
<gene>
    <name evidence="2" type="ordered locus">Smal_1387</name>
</gene>
<evidence type="ECO:0000256" key="1">
    <source>
        <dbReference type="SAM" id="SignalP"/>
    </source>
</evidence>
<dbReference type="KEGG" id="smt:Smal_1387"/>
<protein>
    <recommendedName>
        <fullName evidence="4">Transmembrane protein</fullName>
    </recommendedName>
</protein>
<accession>B4SQN7</accession>
<feature type="chain" id="PRO_5002826269" description="Transmembrane protein" evidence="1">
    <location>
        <begin position="29"/>
        <end position="63"/>
    </location>
</feature>
<evidence type="ECO:0000313" key="3">
    <source>
        <dbReference type="Proteomes" id="UP000001867"/>
    </source>
</evidence>
<organism evidence="2 3">
    <name type="scientific">Stenotrophomonas maltophilia (strain R551-3)</name>
    <dbReference type="NCBI Taxonomy" id="391008"/>
    <lineage>
        <taxon>Bacteria</taxon>
        <taxon>Pseudomonadati</taxon>
        <taxon>Pseudomonadota</taxon>
        <taxon>Gammaproteobacteria</taxon>
        <taxon>Lysobacterales</taxon>
        <taxon>Lysobacteraceae</taxon>
        <taxon>Stenotrophomonas</taxon>
        <taxon>Stenotrophomonas maltophilia group</taxon>
    </lineage>
</organism>
<dbReference type="STRING" id="391008.Smal_1387"/>
<dbReference type="EMBL" id="CP001111">
    <property type="protein sequence ID" value="ACF51092.1"/>
    <property type="molecule type" value="Genomic_DNA"/>
</dbReference>
<reference evidence="2 3" key="1">
    <citation type="submission" date="2008-06" db="EMBL/GenBank/DDBJ databases">
        <title>Complete sequence of Stenotrophomonas maltophilia R551-3.</title>
        <authorList>
            <consortium name="US DOE Joint Genome Institute"/>
            <person name="Lucas S."/>
            <person name="Copeland A."/>
            <person name="Lapidus A."/>
            <person name="Glavina del Rio T."/>
            <person name="Dalin E."/>
            <person name="Tice H."/>
            <person name="Pitluck S."/>
            <person name="Chain P."/>
            <person name="Malfatti S."/>
            <person name="Shin M."/>
            <person name="Vergez L."/>
            <person name="Lang D."/>
            <person name="Schmutz J."/>
            <person name="Larimer F."/>
            <person name="Land M."/>
            <person name="Hauser L."/>
            <person name="Kyrpides N."/>
            <person name="Mikhailova N."/>
            <person name="Taghavi S."/>
            <person name="Monchy S."/>
            <person name="Newman L."/>
            <person name="Vangronsveld J."/>
            <person name="van der Lelie D."/>
            <person name="Richardson P."/>
        </authorList>
    </citation>
    <scope>NUCLEOTIDE SEQUENCE [LARGE SCALE GENOMIC DNA]</scope>
    <source>
        <strain evidence="2 3">R551-3</strain>
    </source>
</reference>
<name>B4SQN7_STRM5</name>
<evidence type="ECO:0000313" key="2">
    <source>
        <dbReference type="EMBL" id="ACF51092.1"/>
    </source>
</evidence>
<evidence type="ECO:0008006" key="4">
    <source>
        <dbReference type="Google" id="ProtNLM"/>
    </source>
</evidence>
<dbReference type="Proteomes" id="UP000001867">
    <property type="component" value="Chromosome"/>
</dbReference>
<sequence precursor="true">MIGKKLYAWMGGVAIVAALSFGGAQAFAAPAKTGFAPGCEYTPGCQYGGNGRWSGGRVCCQVP</sequence>
<dbReference type="RefSeq" id="WP_012510605.1">
    <property type="nucleotide sequence ID" value="NC_011071.1"/>
</dbReference>